<protein>
    <submittedName>
        <fullName evidence="2">Uncharacterized protein</fullName>
    </submittedName>
</protein>
<sequence>MLYSGHEEEDANHTEGEGLMLSRQAAKSVLRWQPERSRIISAMFKTNKKKINLLVIKCYPPTNEKGEDVTEQFYARFQDVLEKSKAKGFTILMEGGLYAQIENGNTGYEEI</sequence>
<proteinExistence type="predicted"/>
<evidence type="ECO:0000313" key="2">
    <source>
        <dbReference type="EMBL" id="GFS25445.1"/>
    </source>
</evidence>
<feature type="region of interest" description="Disordered" evidence="1">
    <location>
        <begin position="1"/>
        <end position="20"/>
    </location>
</feature>
<dbReference type="AlphaFoldDB" id="A0AAV4JUP1"/>
<accession>A0AAV4JUP1</accession>
<comment type="caution">
    <text evidence="2">The sequence shown here is derived from an EMBL/GenBank/DDBJ whole genome shotgun (WGS) entry which is preliminary data.</text>
</comment>
<dbReference type="Proteomes" id="UP000762676">
    <property type="component" value="Unassembled WGS sequence"/>
</dbReference>
<name>A0AAV4JUP1_9GAST</name>
<keyword evidence="3" id="KW-1185">Reference proteome</keyword>
<evidence type="ECO:0000256" key="1">
    <source>
        <dbReference type="SAM" id="MobiDB-lite"/>
    </source>
</evidence>
<organism evidence="2 3">
    <name type="scientific">Elysia marginata</name>
    <dbReference type="NCBI Taxonomy" id="1093978"/>
    <lineage>
        <taxon>Eukaryota</taxon>
        <taxon>Metazoa</taxon>
        <taxon>Spiralia</taxon>
        <taxon>Lophotrochozoa</taxon>
        <taxon>Mollusca</taxon>
        <taxon>Gastropoda</taxon>
        <taxon>Heterobranchia</taxon>
        <taxon>Euthyneura</taxon>
        <taxon>Panpulmonata</taxon>
        <taxon>Sacoglossa</taxon>
        <taxon>Placobranchoidea</taxon>
        <taxon>Plakobranchidae</taxon>
        <taxon>Elysia</taxon>
    </lineage>
</organism>
<evidence type="ECO:0000313" key="3">
    <source>
        <dbReference type="Proteomes" id="UP000762676"/>
    </source>
</evidence>
<reference evidence="2 3" key="1">
    <citation type="journal article" date="2021" name="Elife">
        <title>Chloroplast acquisition without the gene transfer in kleptoplastic sea slugs, Plakobranchus ocellatus.</title>
        <authorList>
            <person name="Maeda T."/>
            <person name="Takahashi S."/>
            <person name="Yoshida T."/>
            <person name="Shimamura S."/>
            <person name="Takaki Y."/>
            <person name="Nagai Y."/>
            <person name="Toyoda A."/>
            <person name="Suzuki Y."/>
            <person name="Arimoto A."/>
            <person name="Ishii H."/>
            <person name="Satoh N."/>
            <person name="Nishiyama T."/>
            <person name="Hasebe M."/>
            <person name="Maruyama T."/>
            <person name="Minagawa J."/>
            <person name="Obokata J."/>
            <person name="Shigenobu S."/>
        </authorList>
    </citation>
    <scope>NUCLEOTIDE SEQUENCE [LARGE SCALE GENOMIC DNA]</scope>
</reference>
<dbReference type="EMBL" id="BMAT01007056">
    <property type="protein sequence ID" value="GFS25445.1"/>
    <property type="molecule type" value="Genomic_DNA"/>
</dbReference>
<gene>
    <name evidence="2" type="ORF">ElyMa_003442100</name>
</gene>